<dbReference type="RefSeq" id="WP_081154843.1">
    <property type="nucleotide sequence ID" value="NZ_LVYD01000083.1"/>
</dbReference>
<accession>A0A1V9FLR2</accession>
<dbReference type="PANTHER" id="PTHR47791:SF3">
    <property type="entry name" value="MEIOTICALLY UP-REGULATED GENE 191 PROTEIN"/>
    <property type="match status" value="1"/>
</dbReference>
<name>A0A1V9FLR2_9BACT</name>
<dbReference type="EMBL" id="LVYD01000083">
    <property type="protein sequence ID" value="OQP59280.1"/>
    <property type="molecule type" value="Genomic_DNA"/>
</dbReference>
<evidence type="ECO:0008006" key="3">
    <source>
        <dbReference type="Google" id="ProtNLM"/>
    </source>
</evidence>
<proteinExistence type="predicted"/>
<dbReference type="PANTHER" id="PTHR47791">
    <property type="entry name" value="MEIOTICALLY UP-REGULATED GENE 191 PROTEIN"/>
    <property type="match status" value="1"/>
</dbReference>
<dbReference type="GO" id="GO:0005975">
    <property type="term" value="P:carbohydrate metabolic process"/>
    <property type="evidence" value="ECO:0007669"/>
    <property type="project" value="InterPro"/>
</dbReference>
<dbReference type="InterPro" id="IPR005198">
    <property type="entry name" value="Glyco_hydro_76"/>
</dbReference>
<gene>
    <name evidence="1" type="ORF">A3860_38150</name>
</gene>
<evidence type="ECO:0000313" key="2">
    <source>
        <dbReference type="Proteomes" id="UP000192796"/>
    </source>
</evidence>
<reference evidence="1 2" key="1">
    <citation type="submission" date="2016-03" db="EMBL/GenBank/DDBJ databases">
        <title>Niastella vici sp. nov., isolated from farmland soil.</title>
        <authorList>
            <person name="Chen L."/>
            <person name="Wang D."/>
            <person name="Yang S."/>
            <person name="Wang G."/>
        </authorList>
    </citation>
    <scope>NUCLEOTIDE SEQUENCE [LARGE SCALE GENOMIC DNA]</scope>
    <source>
        <strain evidence="1 2">DJ57</strain>
    </source>
</reference>
<dbReference type="STRING" id="1703345.A3860_38150"/>
<dbReference type="InterPro" id="IPR008928">
    <property type="entry name" value="6-hairpin_glycosidase_sf"/>
</dbReference>
<comment type="caution">
    <text evidence="1">The sequence shown here is derived from an EMBL/GenBank/DDBJ whole genome shotgun (WGS) entry which is preliminary data.</text>
</comment>
<keyword evidence="2" id="KW-1185">Reference proteome</keyword>
<dbReference type="OrthoDB" id="2505409at2"/>
<dbReference type="Pfam" id="PF03663">
    <property type="entry name" value="Glyco_hydro_76"/>
    <property type="match status" value="1"/>
</dbReference>
<evidence type="ECO:0000313" key="1">
    <source>
        <dbReference type="EMBL" id="OQP59280.1"/>
    </source>
</evidence>
<sequence length="361" mass="41187">MNLIQTIFLFLGLLNNNHPGPKPNNWAKAADSAQLALNTQFWSASEQYYKQNNDGHTGYNYWWNAHALDVLVDGYLRTKDPAYTTRMNALFDGMYKKNGYTWTNKYFNDMEWMALACIRAYDATHDAKYKELAQGLWDHIKTGWTSLHGGGIIWQTGDPSVKNACSNGPAMIIAARMYKLNKNEDDLDWAKRIFVWQQAYLVDTSRGIVWDGWGNYKETGIYTYNQGTWVGGTLELYTITRDEMYLQSAIKTAGFIINDRQRFSPEGILKGEGNGDGGLYKGIFIRYLVQLIQQGRLDRATKTAWLQYLTTNGERLLSNATYRPDFVFNTNWSTPPESPKMDCSIHLSATMLLEALATVSK</sequence>
<dbReference type="InterPro" id="IPR053169">
    <property type="entry name" value="MUG_Protein"/>
</dbReference>
<dbReference type="SUPFAM" id="SSF48208">
    <property type="entry name" value="Six-hairpin glycosidases"/>
    <property type="match status" value="1"/>
</dbReference>
<protein>
    <recommendedName>
        <fullName evidence="3">Glycosyl hydrolase family 76</fullName>
    </recommendedName>
</protein>
<organism evidence="1 2">
    <name type="scientific">Niastella vici</name>
    <dbReference type="NCBI Taxonomy" id="1703345"/>
    <lineage>
        <taxon>Bacteria</taxon>
        <taxon>Pseudomonadati</taxon>
        <taxon>Bacteroidota</taxon>
        <taxon>Chitinophagia</taxon>
        <taxon>Chitinophagales</taxon>
        <taxon>Chitinophagaceae</taxon>
        <taxon>Niastella</taxon>
    </lineage>
</organism>
<dbReference type="Proteomes" id="UP000192796">
    <property type="component" value="Unassembled WGS sequence"/>
</dbReference>
<dbReference type="AlphaFoldDB" id="A0A1V9FLR2"/>
<dbReference type="Gene3D" id="1.50.10.20">
    <property type="match status" value="1"/>
</dbReference>